<keyword evidence="1" id="KW-1133">Transmembrane helix</keyword>
<accession>A0ABD3XBA4</accession>
<feature type="transmembrane region" description="Helical" evidence="1">
    <location>
        <begin position="114"/>
        <end position="136"/>
    </location>
</feature>
<feature type="transmembrane region" description="Helical" evidence="1">
    <location>
        <begin position="81"/>
        <end position="108"/>
    </location>
</feature>
<keyword evidence="3" id="KW-1185">Reference proteome</keyword>
<feature type="transmembrane region" description="Helical" evidence="1">
    <location>
        <begin position="46"/>
        <end position="69"/>
    </location>
</feature>
<sequence>MSVQTNFLPTEMEVNPRLQNAIVTHHIIQVVSPVVVIIIYAAPSTIFPWVLMTLISAVVPIFLFIIFWIASQCNYKDLSAILVHFNPLLSAMWFFVYFPFCILCSLFLEEKVTILAAVITGFLSLSSAIFATYGIWKSARNVALRARSAKIEDNDALVCVPPPYEEPVTFTDLNCVQLPEANYKQPLQTM</sequence>
<evidence type="ECO:0000256" key="1">
    <source>
        <dbReference type="SAM" id="Phobius"/>
    </source>
</evidence>
<feature type="transmembrane region" description="Helical" evidence="1">
    <location>
        <begin position="21"/>
        <end position="40"/>
    </location>
</feature>
<protein>
    <submittedName>
        <fullName evidence="2">Uncharacterized protein</fullName>
    </submittedName>
</protein>
<dbReference type="Proteomes" id="UP001634394">
    <property type="component" value="Unassembled WGS sequence"/>
</dbReference>
<dbReference type="AlphaFoldDB" id="A0ABD3XBA4"/>
<evidence type="ECO:0000313" key="3">
    <source>
        <dbReference type="Proteomes" id="UP001634394"/>
    </source>
</evidence>
<dbReference type="EMBL" id="JBJQND010000003">
    <property type="protein sequence ID" value="KAL3883347.1"/>
    <property type="molecule type" value="Genomic_DNA"/>
</dbReference>
<proteinExistence type="predicted"/>
<evidence type="ECO:0000313" key="2">
    <source>
        <dbReference type="EMBL" id="KAL3883347.1"/>
    </source>
</evidence>
<keyword evidence="1" id="KW-0472">Membrane</keyword>
<organism evidence="2 3">
    <name type="scientific">Sinanodonta woodiana</name>
    <name type="common">Chinese pond mussel</name>
    <name type="synonym">Anodonta woodiana</name>
    <dbReference type="NCBI Taxonomy" id="1069815"/>
    <lineage>
        <taxon>Eukaryota</taxon>
        <taxon>Metazoa</taxon>
        <taxon>Spiralia</taxon>
        <taxon>Lophotrochozoa</taxon>
        <taxon>Mollusca</taxon>
        <taxon>Bivalvia</taxon>
        <taxon>Autobranchia</taxon>
        <taxon>Heteroconchia</taxon>
        <taxon>Palaeoheterodonta</taxon>
        <taxon>Unionida</taxon>
        <taxon>Unionoidea</taxon>
        <taxon>Unionidae</taxon>
        <taxon>Unioninae</taxon>
        <taxon>Sinanodonta</taxon>
    </lineage>
</organism>
<comment type="caution">
    <text evidence="2">The sequence shown here is derived from an EMBL/GenBank/DDBJ whole genome shotgun (WGS) entry which is preliminary data.</text>
</comment>
<name>A0ABD3XBA4_SINWO</name>
<keyword evidence="1" id="KW-0812">Transmembrane</keyword>
<reference evidence="2 3" key="1">
    <citation type="submission" date="2024-11" db="EMBL/GenBank/DDBJ databases">
        <title>Chromosome-level genome assembly of the freshwater bivalve Anodonta woodiana.</title>
        <authorList>
            <person name="Chen X."/>
        </authorList>
    </citation>
    <scope>NUCLEOTIDE SEQUENCE [LARGE SCALE GENOMIC DNA]</scope>
    <source>
        <strain evidence="2">MN2024</strain>
        <tissue evidence="2">Gills</tissue>
    </source>
</reference>
<gene>
    <name evidence="2" type="ORF">ACJMK2_029621</name>
</gene>